<evidence type="ECO:0000256" key="4">
    <source>
        <dbReference type="ARBA" id="ARBA00023136"/>
    </source>
</evidence>
<evidence type="ECO:0000313" key="7">
    <source>
        <dbReference type="EMBL" id="TFE69555.1"/>
    </source>
</evidence>
<dbReference type="EMBL" id="LXQC01000124">
    <property type="protein sequence ID" value="TFE69555.1"/>
    <property type="molecule type" value="Genomic_DNA"/>
</dbReference>
<evidence type="ECO:0000256" key="5">
    <source>
        <dbReference type="SAM" id="MobiDB-lite"/>
    </source>
</evidence>
<dbReference type="NCBIfam" id="TIGR01352">
    <property type="entry name" value="tonB_Cterm"/>
    <property type="match status" value="1"/>
</dbReference>
<feature type="compositionally biased region" description="Low complexity" evidence="5">
    <location>
        <begin position="105"/>
        <end position="114"/>
    </location>
</feature>
<dbReference type="InterPro" id="IPR006260">
    <property type="entry name" value="TonB/TolA_C"/>
</dbReference>
<dbReference type="Proteomes" id="UP000297713">
    <property type="component" value="Unassembled WGS sequence"/>
</dbReference>
<keyword evidence="8" id="KW-1185">Reference proteome</keyword>
<feature type="compositionally biased region" description="Polar residues" evidence="5">
    <location>
        <begin position="82"/>
        <end position="104"/>
    </location>
</feature>
<keyword evidence="2 6" id="KW-0812">Transmembrane</keyword>
<protein>
    <submittedName>
        <fullName evidence="7">Uncharacterized protein</fullName>
    </submittedName>
</protein>
<dbReference type="GO" id="GO:0016020">
    <property type="term" value="C:membrane"/>
    <property type="evidence" value="ECO:0007669"/>
    <property type="project" value="UniProtKB-SubCell"/>
</dbReference>
<evidence type="ECO:0000256" key="2">
    <source>
        <dbReference type="ARBA" id="ARBA00022692"/>
    </source>
</evidence>
<sequence>MSLMPTQQNRELKGRNLFWKVFLIVFSLHFILILAFFMISALKKTRQPKISSFNIVSTPLNDSSHSSSKTPLAEQPKKEAASRSSSLSPMENIQSHPSTQKSLAQKTSQKSVSVSKKEFKNNQAKAQQKHTVIPNLTEVSRKIPPEAKSHSSEEKDAHDQNSADSPEHYYALIREKLYSVWDQPVDLLGLGLYSVVEITIDDMGAIVKYRLLQSSGNEKFDQSTLLAVERLGSIGQRRPWDIPKVITVKFQMEK</sequence>
<comment type="subcellular location">
    <subcellularLocation>
        <location evidence="1">Membrane</location>
        <topology evidence="1">Single-pass membrane protein</topology>
    </subcellularLocation>
</comment>
<proteinExistence type="predicted"/>
<accession>A0A4Y8PG01</accession>
<evidence type="ECO:0000256" key="3">
    <source>
        <dbReference type="ARBA" id="ARBA00022989"/>
    </source>
</evidence>
<keyword evidence="4 6" id="KW-0472">Membrane</keyword>
<evidence type="ECO:0000256" key="6">
    <source>
        <dbReference type="SAM" id="Phobius"/>
    </source>
</evidence>
<dbReference type="OrthoDB" id="193258at2"/>
<feature type="compositionally biased region" description="Basic and acidic residues" evidence="5">
    <location>
        <begin position="139"/>
        <end position="164"/>
    </location>
</feature>
<dbReference type="SUPFAM" id="SSF74653">
    <property type="entry name" value="TolA/TonB C-terminal domain"/>
    <property type="match status" value="1"/>
</dbReference>
<name>A0A4Y8PG01_9BACT</name>
<keyword evidence="3 6" id="KW-1133">Transmembrane helix</keyword>
<dbReference type="Pfam" id="PF13103">
    <property type="entry name" value="TonB_2"/>
    <property type="match status" value="1"/>
</dbReference>
<dbReference type="Gene3D" id="3.30.1150.10">
    <property type="match status" value="1"/>
</dbReference>
<comment type="caution">
    <text evidence="7">The sequence shown here is derived from an EMBL/GenBank/DDBJ whole genome shotgun (WGS) entry which is preliminary data.</text>
</comment>
<gene>
    <name evidence="7" type="ORF">A7Q10_06795</name>
</gene>
<dbReference type="AlphaFoldDB" id="A0A4Y8PG01"/>
<evidence type="ECO:0000313" key="8">
    <source>
        <dbReference type="Proteomes" id="UP000297713"/>
    </source>
</evidence>
<evidence type="ECO:0000256" key="1">
    <source>
        <dbReference type="ARBA" id="ARBA00004167"/>
    </source>
</evidence>
<reference evidence="7 8" key="1">
    <citation type="submission" date="2016-05" db="EMBL/GenBank/DDBJ databases">
        <title>Diversity and Homogeneity among Thermoacidophilic Verrucomicrobia Methanotrophs Linked with Geographical Origin.</title>
        <authorList>
            <person name="Erikstad H.-A."/>
            <person name="Smestad N.B."/>
            <person name="Ceballos R.M."/>
            <person name="Birkeland N.-K."/>
        </authorList>
    </citation>
    <scope>NUCLEOTIDE SEQUENCE [LARGE SCALE GENOMIC DNA]</scope>
    <source>
        <strain evidence="7 8">Phi</strain>
    </source>
</reference>
<feature type="compositionally biased region" description="Polar residues" evidence="5">
    <location>
        <begin position="121"/>
        <end position="130"/>
    </location>
</feature>
<dbReference type="RefSeq" id="WP_134439737.1">
    <property type="nucleotide sequence ID" value="NZ_LXQC01000124.1"/>
</dbReference>
<feature type="compositionally biased region" description="Polar residues" evidence="5">
    <location>
        <begin position="55"/>
        <end position="70"/>
    </location>
</feature>
<feature type="transmembrane region" description="Helical" evidence="6">
    <location>
        <begin position="21"/>
        <end position="42"/>
    </location>
</feature>
<feature type="region of interest" description="Disordered" evidence="5">
    <location>
        <begin position="55"/>
        <end position="164"/>
    </location>
</feature>
<organism evidence="7 8">
    <name type="scientific">Methylacidiphilum caldifontis</name>
    <dbReference type="NCBI Taxonomy" id="2795386"/>
    <lineage>
        <taxon>Bacteria</taxon>
        <taxon>Pseudomonadati</taxon>
        <taxon>Verrucomicrobiota</taxon>
        <taxon>Methylacidiphilae</taxon>
        <taxon>Methylacidiphilales</taxon>
        <taxon>Methylacidiphilaceae</taxon>
        <taxon>Methylacidiphilum (ex Ratnadevi et al. 2023)</taxon>
    </lineage>
</organism>